<dbReference type="EMBL" id="CP019980">
    <property type="protein sequence ID" value="AVK96811.1"/>
    <property type="molecule type" value="Genomic_DNA"/>
</dbReference>
<feature type="region of interest" description="Disordered" evidence="2">
    <location>
        <begin position="65"/>
        <end position="84"/>
    </location>
</feature>
<dbReference type="AlphaFoldDB" id="A0A2S0K0E6"/>
<dbReference type="Proteomes" id="UP000238825">
    <property type="component" value="Chromosome"/>
</dbReference>
<reference evidence="4 6" key="2">
    <citation type="submission" date="2018-06" db="EMBL/GenBank/DDBJ databases">
        <authorList>
            <consortium name="Pathogen Informatics"/>
            <person name="Doyle S."/>
        </authorList>
    </citation>
    <scope>NUCLEOTIDE SEQUENCE [LARGE SCALE GENOMIC DNA]</scope>
    <source>
        <strain evidence="4 6">NCTC10338</strain>
    </source>
</reference>
<evidence type="ECO:0000313" key="5">
    <source>
        <dbReference type="Proteomes" id="UP000238825"/>
    </source>
</evidence>
<dbReference type="GeneID" id="48276790"/>
<keyword evidence="1" id="KW-0175">Coiled coil</keyword>
<evidence type="ECO:0000256" key="2">
    <source>
        <dbReference type="SAM" id="MobiDB-lite"/>
    </source>
</evidence>
<evidence type="ECO:0000313" key="3">
    <source>
        <dbReference type="EMBL" id="AVK96811.1"/>
    </source>
</evidence>
<accession>A0A2S0K0E6</accession>
<gene>
    <name evidence="3" type="ORF">LS41612_11325</name>
    <name evidence="4" type="ORF">NCTC10338_02461</name>
</gene>
<evidence type="ECO:0000313" key="6">
    <source>
        <dbReference type="Proteomes" id="UP000255295"/>
    </source>
</evidence>
<proteinExistence type="predicted"/>
<evidence type="ECO:0000313" key="4">
    <source>
        <dbReference type="EMBL" id="SUV17362.1"/>
    </source>
</evidence>
<name>A0A2S0K0E6_LYSSH</name>
<dbReference type="EMBL" id="UFSZ01000001">
    <property type="protein sequence ID" value="SUV17362.1"/>
    <property type="molecule type" value="Genomic_DNA"/>
</dbReference>
<feature type="coiled-coil region" evidence="1">
    <location>
        <begin position="4"/>
        <end position="31"/>
    </location>
</feature>
<evidence type="ECO:0000256" key="1">
    <source>
        <dbReference type="SAM" id="Coils"/>
    </source>
</evidence>
<dbReference type="Proteomes" id="UP000255295">
    <property type="component" value="Unassembled WGS sequence"/>
</dbReference>
<dbReference type="RefSeq" id="WP_024364135.1">
    <property type="nucleotide sequence ID" value="NZ_BJNS01000043.1"/>
</dbReference>
<protein>
    <submittedName>
        <fullName evidence="4">Small, acid-soluble spore protein, gamma-type</fullName>
    </submittedName>
</protein>
<reference evidence="3 5" key="1">
    <citation type="submission" date="2017-03" db="EMBL/GenBank/DDBJ databases">
        <title>The whole genome sequencing and assembly of Lysinibacillus sphaericus DSM 28T strain.</title>
        <authorList>
            <person name="Lee Y.-J."/>
            <person name="Yi H."/>
            <person name="Bahn Y.-S."/>
            <person name="Kim J.F."/>
            <person name="Lee D.-W."/>
        </authorList>
    </citation>
    <scope>NUCLEOTIDE SEQUENCE [LARGE SCALE GENOMIC DNA]</scope>
    <source>
        <strain evidence="3 5">DSM 28</strain>
    </source>
</reference>
<sequence>MSKNRNKNQTIDQIRQKIQQAEANKNEASGRFFNQNFMNTTNNVEFGTETDAKQVRQQVQNAEADYIQGASGPKANYGFGNNLN</sequence>
<organism evidence="3 5">
    <name type="scientific">Lysinibacillus sphaericus</name>
    <name type="common">Bacillus sphaericus</name>
    <dbReference type="NCBI Taxonomy" id="1421"/>
    <lineage>
        <taxon>Bacteria</taxon>
        <taxon>Bacillati</taxon>
        <taxon>Bacillota</taxon>
        <taxon>Bacilli</taxon>
        <taxon>Bacillales</taxon>
        <taxon>Bacillaceae</taxon>
        <taxon>Lysinibacillus</taxon>
    </lineage>
</organism>